<proteinExistence type="predicted"/>
<dbReference type="Pfam" id="PF04577">
    <property type="entry name" value="Glyco_transf_61"/>
    <property type="match status" value="1"/>
</dbReference>
<evidence type="ECO:0000256" key="3">
    <source>
        <dbReference type="ARBA" id="ARBA00023180"/>
    </source>
</evidence>
<reference evidence="6" key="1">
    <citation type="submission" date="2019-05" db="EMBL/GenBank/DDBJ databases">
        <title>Genome sequence and methylation pattern of the halophilic Archaeon Natrinema versiforme BOL5-4.</title>
        <authorList>
            <person name="DasSarma P."/>
            <person name="Anton B.P."/>
            <person name="DasSarma S.L."/>
            <person name="Martinez F.L."/>
            <person name="Guzman D."/>
            <person name="Roberts R.J."/>
            <person name="DasSarma S."/>
        </authorList>
    </citation>
    <scope>NUCLEOTIDE SEQUENCE [LARGE SCALE GENOMIC DNA]</scope>
    <source>
        <strain evidence="6">BOL5-4</strain>
    </source>
</reference>
<dbReference type="GO" id="GO:0016757">
    <property type="term" value="F:glycosyltransferase activity"/>
    <property type="evidence" value="ECO:0007669"/>
    <property type="project" value="UniProtKB-KW"/>
</dbReference>
<evidence type="ECO:0000313" key="6">
    <source>
        <dbReference type="Proteomes" id="UP000302218"/>
    </source>
</evidence>
<dbReference type="GeneID" id="40264644"/>
<dbReference type="OrthoDB" id="140964at2157"/>
<dbReference type="InterPro" id="IPR007657">
    <property type="entry name" value="Glycosyltransferase_61"/>
</dbReference>
<dbReference type="AlphaFoldDB" id="A0A4P8WES0"/>
<evidence type="ECO:0000256" key="2">
    <source>
        <dbReference type="ARBA" id="ARBA00022679"/>
    </source>
</evidence>
<evidence type="ECO:0000256" key="1">
    <source>
        <dbReference type="ARBA" id="ARBA00022676"/>
    </source>
</evidence>
<feature type="domain" description="Glycosyltransferase 61 catalytic" evidence="4">
    <location>
        <begin position="177"/>
        <end position="346"/>
    </location>
</feature>
<evidence type="ECO:0000259" key="4">
    <source>
        <dbReference type="Pfam" id="PF04577"/>
    </source>
</evidence>
<dbReference type="KEGG" id="nvr:FEJ81_05190"/>
<keyword evidence="3" id="KW-0325">Glycoprotein</keyword>
<dbReference type="InterPro" id="IPR049625">
    <property type="entry name" value="Glyco_transf_61_cat"/>
</dbReference>
<accession>A0A4P8WES0</accession>
<dbReference type="EMBL" id="CP040330">
    <property type="protein sequence ID" value="QCS41778.1"/>
    <property type="molecule type" value="Genomic_DNA"/>
</dbReference>
<evidence type="ECO:0000313" key="5">
    <source>
        <dbReference type="EMBL" id="QCS41778.1"/>
    </source>
</evidence>
<sequence>MDLSNVPGRAVRKVRQDGAAELISEGRDLVVDDLLLYRTVYKHLLEKRVDILYRDDVRNRSECLEYEEYNEPMRLKGPTGFRGLDTPEQYEPGNRFVCEFPDAMLLGPVGPGLTAEGTVIADTVGTPPLTQRRTGVTIARSISENGARRTLDALRGDGEPDRRFDTVAFAVPPWNNYYHWTVECLLRVRLLERYGSETGIYPTLLVPADCSSWMKESLDIIDYTGEIASFDGGVAKANSLVVPTFPDPIPEECFWMRNRMRDGTVRDGGSDEERSNRIYIARGDATVRRVSNRDAVQRVLDEYNVNTYLLGELSVREQIDLFRRADVVVAPHGAGLTNILYGDDLTVIELFGDKTMATFDRLAASMDHEYRYVQCEQVGVDVRVDTDTLAERLQTTIRT</sequence>
<keyword evidence="1" id="KW-0328">Glycosyltransferase</keyword>
<gene>
    <name evidence="5" type="ORF">FEJ81_05190</name>
</gene>
<protein>
    <submittedName>
        <fullName evidence="5">Glycosyltransferase family 61 protein</fullName>
    </submittedName>
</protein>
<dbReference type="RefSeq" id="WP_138244279.1">
    <property type="nucleotide sequence ID" value="NZ_CP040330.1"/>
</dbReference>
<organism evidence="5 6">
    <name type="scientific">Natrinema versiforme</name>
    <dbReference type="NCBI Taxonomy" id="88724"/>
    <lineage>
        <taxon>Archaea</taxon>
        <taxon>Methanobacteriati</taxon>
        <taxon>Methanobacteriota</taxon>
        <taxon>Stenosarchaea group</taxon>
        <taxon>Halobacteria</taxon>
        <taxon>Halobacteriales</taxon>
        <taxon>Natrialbaceae</taxon>
        <taxon>Natrinema</taxon>
    </lineage>
</organism>
<name>A0A4P8WES0_9EURY</name>
<keyword evidence="2 5" id="KW-0808">Transferase</keyword>
<dbReference type="Proteomes" id="UP000302218">
    <property type="component" value="Chromosome"/>
</dbReference>
<dbReference type="PANTHER" id="PTHR20961">
    <property type="entry name" value="GLYCOSYLTRANSFERASE"/>
    <property type="match status" value="1"/>
</dbReference>